<protein>
    <submittedName>
        <fullName evidence="1">Uncharacterized protein</fullName>
    </submittedName>
</protein>
<gene>
    <name evidence="1" type="ORF">Pfeifenkraut_BL3002</name>
</gene>
<evidence type="ECO:0000313" key="1">
    <source>
        <dbReference type="EMBL" id="URA06899.1"/>
    </source>
</evidence>
<organism evidence="1 2">
    <name type="scientific">Xanthomonas phage Pfeifenkraut</name>
    <dbReference type="NCBI Taxonomy" id="2939132"/>
    <lineage>
        <taxon>Viruses</taxon>
        <taxon>Duplodnaviria</taxon>
        <taxon>Heunggongvirae</taxon>
        <taxon>Uroviricota</taxon>
        <taxon>Caudoviricetes</taxon>
        <taxon>Stanbaylleyvirinae</taxon>
        <taxon>Shirevirus</taxon>
        <taxon>Shirevirus pfeifenkraut</taxon>
    </lineage>
</organism>
<dbReference type="EMBL" id="ON189044">
    <property type="protein sequence ID" value="URA06899.1"/>
    <property type="molecule type" value="Genomic_DNA"/>
</dbReference>
<name>A0A9E7J643_9CAUD</name>
<proteinExistence type="predicted"/>
<keyword evidence="2" id="KW-1185">Reference proteome</keyword>
<dbReference type="Proteomes" id="UP001056608">
    <property type="component" value="Segment"/>
</dbReference>
<accession>A0A9E7J643</accession>
<evidence type="ECO:0000313" key="2">
    <source>
        <dbReference type="Proteomes" id="UP001056608"/>
    </source>
</evidence>
<reference evidence="1" key="1">
    <citation type="journal article" date="2022" name="Viruses">
        <title>Isolation of novel Xanthomonas phages for the plant pathogens X. translucens and X. campestris.</title>
        <authorList>
            <person name="Erdrich S.H."/>
            <person name="Sharma V."/>
            <person name="Schurr U."/>
            <person name="Arsova B."/>
            <person name="Frunzke J."/>
        </authorList>
    </citation>
    <scope>NUCLEOTIDE SEQUENCE</scope>
</reference>
<sequence length="90" mass="10399">MRRFLTLPRISKAGQNAYALRLAFDGFSCRPCGLVECAFQHGNRPQPRTLNRTNRTANLRTAFRIKLRFLQTQYQMKRKCRIVPVLATGS</sequence>